<feature type="region of interest" description="Disordered" evidence="1">
    <location>
        <begin position="744"/>
        <end position="790"/>
    </location>
</feature>
<dbReference type="PANTHER" id="PTHR39597">
    <property type="entry name" value="UBA DOMAIN-CONTAINING PROTEIN RUP1"/>
    <property type="match status" value="1"/>
</dbReference>
<dbReference type="PANTHER" id="PTHR39597:SF1">
    <property type="entry name" value="UBA DOMAIN-CONTAINING PROTEIN RUP1"/>
    <property type="match status" value="1"/>
</dbReference>
<keyword evidence="3" id="KW-1185">Reference proteome</keyword>
<sequence length="790" mass="87461">MASEESIDTLCMLTDYQIDRDQAAQILKISGNDVLKASNKFFDAQTLPNGIANLLKQGDNGWDDNLMGTAGYGPHYEGSNLNSNVPSFRIDHDVDYARSTGPNSAAPTRPPSRTSQRPGSALSTHMGDVPMQSVETGQESGVVGSSGTPGVLRPATQSYYDSASWALVPATKSTEYIPDASVNAQIRGNNPGFIKPTVGDHHLPALITILHSIPVMRNALLAPEIAASDYWCGEEWWKGTASAASITVADDPEFEATSELELLYEVQRLIAFLDASERSYASLESLLQLDAWNQASFDSPDERIRDITNDALKFLLRWGHMYQKHAPTAQLDGVFRSTINVNGEKDESAMFEVSMDSVPSHLAGPTLYDAVDATIFGDAGNAHILNLSNILVLTLNPGGPKRICKIPHVLYADRYLEENRAMAEANFSDKNKYHQRLAELDAEVDKLKYHTPQKIQYPHKMETLKLLRASMGAFDSDTGAMTENRKDVTILNELQSIYNSVERKLNALEDEKKKAKEALDEISERFRAPMEEPDSDETASEDLSQHKFTRPYKLRGVAKSKTEYYICRPIKDSGPFEKDEAWWSIKYKLQADTNELADIDYAQKDIKEILNEISELTDPAILVYANETAFTPDPVPLSEKLDAFIKKDNANFQQKVKEDRAAAPAGWGDEYAAHGYDQDDGNQVNGNWFEGDNGWGSSNGANAEEYYQQGGFASSKTLTPDTDIEPPPYQDEVPDEVVEIHLDEFKGEKGEDGRESRAKNRAEDVEMADAEASAGQTEHIEVVGEERKGG</sequence>
<dbReference type="GO" id="GO:0005829">
    <property type="term" value="C:cytosol"/>
    <property type="evidence" value="ECO:0007669"/>
    <property type="project" value="TreeGrafter"/>
</dbReference>
<organism evidence="2 3">
    <name type="scientific">Bimuria novae-zelandiae CBS 107.79</name>
    <dbReference type="NCBI Taxonomy" id="1447943"/>
    <lineage>
        <taxon>Eukaryota</taxon>
        <taxon>Fungi</taxon>
        <taxon>Dikarya</taxon>
        <taxon>Ascomycota</taxon>
        <taxon>Pezizomycotina</taxon>
        <taxon>Dothideomycetes</taxon>
        <taxon>Pleosporomycetidae</taxon>
        <taxon>Pleosporales</taxon>
        <taxon>Massarineae</taxon>
        <taxon>Didymosphaeriaceae</taxon>
        <taxon>Bimuria</taxon>
    </lineage>
</organism>
<feature type="compositionally biased region" description="Basic and acidic residues" evidence="1">
    <location>
        <begin position="778"/>
        <end position="790"/>
    </location>
</feature>
<dbReference type="InterPro" id="IPR055335">
    <property type="entry name" value="Ucp6/RUP1"/>
</dbReference>
<evidence type="ECO:0000313" key="2">
    <source>
        <dbReference type="EMBL" id="KAF1971732.1"/>
    </source>
</evidence>
<dbReference type="AlphaFoldDB" id="A0A6A5V6S4"/>
<dbReference type="GO" id="GO:0005634">
    <property type="term" value="C:nucleus"/>
    <property type="evidence" value="ECO:0007669"/>
    <property type="project" value="TreeGrafter"/>
</dbReference>
<proteinExistence type="predicted"/>
<feature type="compositionally biased region" description="Acidic residues" evidence="1">
    <location>
        <begin position="531"/>
        <end position="540"/>
    </location>
</feature>
<protein>
    <recommendedName>
        <fullName evidence="4">Ubiquitin interaction motif protein</fullName>
    </recommendedName>
</protein>
<feature type="region of interest" description="Disordered" evidence="1">
    <location>
        <begin position="524"/>
        <end position="545"/>
    </location>
</feature>
<gene>
    <name evidence="2" type="ORF">BU23DRAFT_599984</name>
</gene>
<feature type="compositionally biased region" description="Basic and acidic residues" evidence="1">
    <location>
        <begin position="744"/>
        <end position="764"/>
    </location>
</feature>
<dbReference type="EMBL" id="ML976691">
    <property type="protein sequence ID" value="KAF1971732.1"/>
    <property type="molecule type" value="Genomic_DNA"/>
</dbReference>
<dbReference type="Pfam" id="PF14555">
    <property type="entry name" value="UBA_4"/>
    <property type="match status" value="1"/>
</dbReference>
<evidence type="ECO:0008006" key="4">
    <source>
        <dbReference type="Google" id="ProtNLM"/>
    </source>
</evidence>
<evidence type="ECO:0000313" key="3">
    <source>
        <dbReference type="Proteomes" id="UP000800036"/>
    </source>
</evidence>
<reference evidence="2" key="1">
    <citation type="journal article" date="2020" name="Stud. Mycol.">
        <title>101 Dothideomycetes genomes: a test case for predicting lifestyles and emergence of pathogens.</title>
        <authorList>
            <person name="Haridas S."/>
            <person name="Albert R."/>
            <person name="Binder M."/>
            <person name="Bloem J."/>
            <person name="Labutti K."/>
            <person name="Salamov A."/>
            <person name="Andreopoulos B."/>
            <person name="Baker S."/>
            <person name="Barry K."/>
            <person name="Bills G."/>
            <person name="Bluhm B."/>
            <person name="Cannon C."/>
            <person name="Castanera R."/>
            <person name="Culley D."/>
            <person name="Daum C."/>
            <person name="Ezra D."/>
            <person name="Gonzalez J."/>
            <person name="Henrissat B."/>
            <person name="Kuo A."/>
            <person name="Liang C."/>
            <person name="Lipzen A."/>
            <person name="Lutzoni F."/>
            <person name="Magnuson J."/>
            <person name="Mondo S."/>
            <person name="Nolan M."/>
            <person name="Ohm R."/>
            <person name="Pangilinan J."/>
            <person name="Park H.-J."/>
            <person name="Ramirez L."/>
            <person name="Alfaro M."/>
            <person name="Sun H."/>
            <person name="Tritt A."/>
            <person name="Yoshinaga Y."/>
            <person name="Zwiers L.-H."/>
            <person name="Turgeon B."/>
            <person name="Goodwin S."/>
            <person name="Spatafora J."/>
            <person name="Crous P."/>
            <person name="Grigoriev I."/>
        </authorList>
    </citation>
    <scope>NUCLEOTIDE SEQUENCE</scope>
    <source>
        <strain evidence="2">CBS 107.79</strain>
    </source>
</reference>
<evidence type="ECO:0000256" key="1">
    <source>
        <dbReference type="SAM" id="MobiDB-lite"/>
    </source>
</evidence>
<name>A0A6A5V6S4_9PLEO</name>
<dbReference type="OrthoDB" id="4489171at2759"/>
<dbReference type="GO" id="GO:0016579">
    <property type="term" value="P:protein deubiquitination"/>
    <property type="evidence" value="ECO:0007669"/>
    <property type="project" value="TreeGrafter"/>
</dbReference>
<dbReference type="Proteomes" id="UP000800036">
    <property type="component" value="Unassembled WGS sequence"/>
</dbReference>
<accession>A0A6A5V6S4</accession>
<feature type="region of interest" description="Disordered" evidence="1">
    <location>
        <begin position="94"/>
        <end position="127"/>
    </location>
</feature>